<evidence type="ECO:0000313" key="1">
    <source>
        <dbReference type="EMBL" id="GMH55673.1"/>
    </source>
</evidence>
<protein>
    <submittedName>
        <fullName evidence="1">Uncharacterized protein</fullName>
    </submittedName>
</protein>
<proteinExistence type="predicted"/>
<reference evidence="2" key="1">
    <citation type="journal article" date="2023" name="Commun. Biol.">
        <title>Genome analysis of Parmales, the sister group of diatoms, reveals the evolutionary specialization of diatoms from phago-mixotrophs to photoautotrophs.</title>
        <authorList>
            <person name="Ban H."/>
            <person name="Sato S."/>
            <person name="Yoshikawa S."/>
            <person name="Yamada K."/>
            <person name="Nakamura Y."/>
            <person name="Ichinomiya M."/>
            <person name="Sato N."/>
            <person name="Blanc-Mathieu R."/>
            <person name="Endo H."/>
            <person name="Kuwata A."/>
            <person name="Ogata H."/>
        </authorList>
    </citation>
    <scope>NUCLEOTIDE SEQUENCE [LARGE SCALE GENOMIC DNA]</scope>
</reference>
<evidence type="ECO:0000313" key="2">
    <source>
        <dbReference type="Proteomes" id="UP001162640"/>
    </source>
</evidence>
<accession>A0A9W6ZR88</accession>
<dbReference type="Proteomes" id="UP001162640">
    <property type="component" value="Unassembled WGS sequence"/>
</dbReference>
<sequence length="112" mass="12505">MMIPDSFQTLGLYVIHKCSELVPSNIDVSDADNDTTSEVVECLRARMNLYLTLNPNNLNPQLFVVETEDKIADAEKENAEEGFGKEKQLSELWAAMESLKLQLAPTTTNSNI</sequence>
<gene>
    <name evidence="1" type="ORF">TL16_g01964</name>
</gene>
<dbReference type="AlphaFoldDB" id="A0A9W6ZR88"/>
<organism evidence="1 2">
    <name type="scientific">Triparma laevis f. inornata</name>
    <dbReference type="NCBI Taxonomy" id="1714386"/>
    <lineage>
        <taxon>Eukaryota</taxon>
        <taxon>Sar</taxon>
        <taxon>Stramenopiles</taxon>
        <taxon>Ochrophyta</taxon>
        <taxon>Bolidophyceae</taxon>
        <taxon>Parmales</taxon>
        <taxon>Triparmaceae</taxon>
        <taxon>Triparma</taxon>
    </lineage>
</organism>
<comment type="caution">
    <text evidence="1">The sequence shown here is derived from an EMBL/GenBank/DDBJ whole genome shotgun (WGS) entry which is preliminary data.</text>
</comment>
<name>A0A9W6ZR88_9STRA</name>
<dbReference type="EMBL" id="BLQM01000046">
    <property type="protein sequence ID" value="GMH55673.1"/>
    <property type="molecule type" value="Genomic_DNA"/>
</dbReference>